<gene>
    <name evidence="2" type="ORF">RJ53_05795</name>
</gene>
<dbReference type="InterPro" id="IPR003018">
    <property type="entry name" value="GAF"/>
</dbReference>
<feature type="domain" description="GAF" evidence="1">
    <location>
        <begin position="261"/>
        <end position="397"/>
    </location>
</feature>
<dbReference type="CDD" id="cd00130">
    <property type="entry name" value="PAS"/>
    <property type="match status" value="1"/>
</dbReference>
<dbReference type="AlphaFoldDB" id="A0A8J8B5G4"/>
<evidence type="ECO:0000313" key="2">
    <source>
        <dbReference type="EMBL" id="MBR1369039.1"/>
    </source>
</evidence>
<sequence>MAGDGDIPRGDAIAYDSVHLNGQGQILRTGALLTRLLDMPENELQGRVLSEFMIPDDRDRCRYAINMAFLGMPGRIGCTIKNAEGRRHHLRYLFQQVAGGVEGELLVVDGNSMANPDRISQRYNALIHALPGYIFVLDAKGRFCEMHPPESGELVFPPEFALRKHIRDLFPPQIAEATMAAIGAARRGENAEFSYTLKIHGEERYFEAHGAASGEDEVVFIIIDRTSERQLEEHLRHHLRAERILTTITDRIMGSGSFSPVADDVLSLIGTMMEAKRVSLVLITDDGRMRRLHDWESPGIPPLPTTENNLLLATFPWWKSQISSGRIVTIPDIHLLPENASGERAHLEKVGARSLIAFPIRSPAGISGFIEVHNPADPSLWMMEESRLLRIAGEIIGYTLLWEEKIHTV</sequence>
<dbReference type="Proteomes" id="UP000730161">
    <property type="component" value="Unassembled WGS sequence"/>
</dbReference>
<evidence type="ECO:0000259" key="1">
    <source>
        <dbReference type="Pfam" id="PF01590"/>
    </source>
</evidence>
<dbReference type="SUPFAM" id="SSF55785">
    <property type="entry name" value="PYP-like sensor domain (PAS domain)"/>
    <property type="match status" value="2"/>
</dbReference>
<dbReference type="Gene3D" id="3.30.450.40">
    <property type="match status" value="1"/>
</dbReference>
<dbReference type="SUPFAM" id="SSF55781">
    <property type="entry name" value="GAF domain-like"/>
    <property type="match status" value="1"/>
</dbReference>
<name>A0A8J8B5G4_9EURY</name>
<dbReference type="Pfam" id="PF01590">
    <property type="entry name" value="GAF"/>
    <property type="match status" value="1"/>
</dbReference>
<comment type="caution">
    <text evidence="2">The sequence shown here is derived from an EMBL/GenBank/DDBJ whole genome shotgun (WGS) entry which is preliminary data.</text>
</comment>
<organism evidence="2 3">
    <name type="scientific">Methanocalculus chunghsingensis</name>
    <dbReference type="NCBI Taxonomy" id="156457"/>
    <lineage>
        <taxon>Archaea</taxon>
        <taxon>Methanobacteriati</taxon>
        <taxon>Methanobacteriota</taxon>
        <taxon>Stenosarchaea group</taxon>
        <taxon>Methanomicrobia</taxon>
        <taxon>Methanomicrobiales</taxon>
        <taxon>Methanocalculaceae</taxon>
        <taxon>Methanocalculus</taxon>
    </lineage>
</organism>
<protein>
    <recommendedName>
        <fullName evidence="1">GAF domain-containing protein</fullName>
    </recommendedName>
</protein>
<dbReference type="RefSeq" id="WP_211530710.1">
    <property type="nucleotide sequence ID" value="NZ_JWHL01000007.1"/>
</dbReference>
<dbReference type="EMBL" id="JWHL01000007">
    <property type="protein sequence ID" value="MBR1369039.1"/>
    <property type="molecule type" value="Genomic_DNA"/>
</dbReference>
<dbReference type="InterPro" id="IPR035965">
    <property type="entry name" value="PAS-like_dom_sf"/>
</dbReference>
<evidence type="ECO:0000313" key="3">
    <source>
        <dbReference type="Proteomes" id="UP000730161"/>
    </source>
</evidence>
<dbReference type="InterPro" id="IPR029016">
    <property type="entry name" value="GAF-like_dom_sf"/>
</dbReference>
<accession>A0A8J8B5G4</accession>
<reference evidence="2" key="1">
    <citation type="submission" date="2014-12" db="EMBL/GenBank/DDBJ databases">
        <authorList>
            <person name="Huang H.-H."/>
            <person name="Chen S.-C."/>
            <person name="Lai M.-C."/>
        </authorList>
    </citation>
    <scope>NUCLEOTIDE SEQUENCE</scope>
    <source>
        <strain evidence="2">K1F9705b</strain>
    </source>
</reference>
<keyword evidence="3" id="KW-1185">Reference proteome</keyword>
<dbReference type="InterPro" id="IPR000014">
    <property type="entry name" value="PAS"/>
</dbReference>
<dbReference type="Gene3D" id="3.30.450.20">
    <property type="entry name" value="PAS domain"/>
    <property type="match status" value="1"/>
</dbReference>
<proteinExistence type="predicted"/>